<dbReference type="InterPro" id="IPR052942">
    <property type="entry name" value="LPS_cholinephosphotransferase"/>
</dbReference>
<evidence type="ECO:0000313" key="3">
    <source>
        <dbReference type="Proteomes" id="UP000003598"/>
    </source>
</evidence>
<dbReference type="InterPro" id="IPR007074">
    <property type="entry name" value="LicD/FKTN/FKRP_NTP_transf"/>
</dbReference>
<gene>
    <name evidence="2" type="ORF">HMPREF9441_03258</name>
</gene>
<dbReference type="GO" id="GO:0009100">
    <property type="term" value="P:glycoprotein metabolic process"/>
    <property type="evidence" value="ECO:0007669"/>
    <property type="project" value="UniProtKB-ARBA"/>
</dbReference>
<dbReference type="PANTHER" id="PTHR43404">
    <property type="entry name" value="LIPOPOLYSACCHARIDE CHOLINEPHOSPHOTRANSFERASE LICD"/>
    <property type="match status" value="1"/>
</dbReference>
<dbReference type="OrthoDB" id="9786100at2"/>
<proteinExistence type="predicted"/>
<keyword evidence="3" id="KW-1185">Reference proteome</keyword>
<dbReference type="HOGENOM" id="CLU_075543_1_0_10"/>
<protein>
    <submittedName>
        <fullName evidence="2">LICD family protein</fullName>
    </submittedName>
</protein>
<comment type="caution">
    <text evidence="2">The sequence shown here is derived from an EMBL/GenBank/DDBJ whole genome shotgun (WGS) entry which is preliminary data.</text>
</comment>
<evidence type="ECO:0000313" key="2">
    <source>
        <dbReference type="EMBL" id="EHG98899.1"/>
    </source>
</evidence>
<dbReference type="SUPFAM" id="SSF81301">
    <property type="entry name" value="Nucleotidyltransferase"/>
    <property type="match status" value="1"/>
</dbReference>
<dbReference type="eggNOG" id="COG3475">
    <property type="taxonomic scope" value="Bacteria"/>
</dbReference>
<dbReference type="STRING" id="762968.HMPREF9441_03258"/>
<dbReference type="PATRIC" id="fig|762968.3.peg.2875"/>
<accession>G5SV43</accession>
<organism evidence="2 3">
    <name type="scientific">Paraprevotella clara YIT 11840</name>
    <dbReference type="NCBI Taxonomy" id="762968"/>
    <lineage>
        <taxon>Bacteria</taxon>
        <taxon>Pseudomonadati</taxon>
        <taxon>Bacteroidota</taxon>
        <taxon>Bacteroidia</taxon>
        <taxon>Bacteroidales</taxon>
        <taxon>Prevotellaceae</taxon>
        <taxon>Paraprevotella</taxon>
    </lineage>
</organism>
<evidence type="ECO:0000259" key="1">
    <source>
        <dbReference type="Pfam" id="PF04991"/>
    </source>
</evidence>
<name>G5SV43_9BACT</name>
<dbReference type="InterPro" id="IPR043519">
    <property type="entry name" value="NT_sf"/>
</dbReference>
<dbReference type="RefSeq" id="WP_008622341.1">
    <property type="nucleotide sequence ID" value="NZ_JH376624.1"/>
</dbReference>
<dbReference type="Proteomes" id="UP000003598">
    <property type="component" value="Unassembled WGS sequence"/>
</dbReference>
<dbReference type="AlphaFoldDB" id="G5SV43"/>
<sequence length="273" mass="32455">MLLTPELEISFHQRYNPDGSSLRKAQLRMVDMLMWFDEVMRKHGVEWFLEGGSLLGAVRHKGFIPWDDDIDVGIHVKDVERVRDIFMNEKHPQYVFQCAETDPYCFYMWDTLRDTKSKYVHSQHKMIVLEKLKKYRGVQIDIFPFDNHVNMKVNNILRYKEWGKTTIRILGDSRCAMWLAWALHKIQLVLFSVARLLTKKKNYWTNAYGTGTGKGYFYPDGTLFPTSRVFFEGHEFPAPHDVDMFLRCHYGDYMQLPDDAEYNHHQLSDIEIW</sequence>
<dbReference type="EMBL" id="AFFY01000053">
    <property type="protein sequence ID" value="EHG98899.1"/>
    <property type="molecule type" value="Genomic_DNA"/>
</dbReference>
<dbReference type="PANTHER" id="PTHR43404:SF2">
    <property type="entry name" value="LIPOPOLYSACCHARIDE CHOLINEPHOSPHOTRANSFERASE LICD"/>
    <property type="match status" value="1"/>
</dbReference>
<dbReference type="GeneID" id="93558503"/>
<dbReference type="Pfam" id="PF04991">
    <property type="entry name" value="LicD"/>
    <property type="match status" value="1"/>
</dbReference>
<reference evidence="2 3" key="1">
    <citation type="submission" date="2011-03" db="EMBL/GenBank/DDBJ databases">
        <authorList>
            <person name="Weinstock G."/>
            <person name="Sodergren E."/>
            <person name="Clifton S."/>
            <person name="Fulton L."/>
            <person name="Fulton B."/>
            <person name="Courtney L."/>
            <person name="Fronick C."/>
            <person name="Harrison M."/>
            <person name="Strong C."/>
            <person name="Farmer C."/>
            <person name="Delahaunty K."/>
            <person name="Markovic C."/>
            <person name="Hall O."/>
            <person name="Minx P."/>
            <person name="Tomlinson C."/>
            <person name="Mitreva M."/>
            <person name="Hou S."/>
            <person name="Chen J."/>
            <person name="Wollam A."/>
            <person name="Pepin K.H."/>
            <person name="Johnson M."/>
            <person name="Bhonagiri V."/>
            <person name="Zhang X."/>
            <person name="Suruliraj S."/>
            <person name="Warren W."/>
            <person name="Chinwalla A."/>
            <person name="Mardis E.R."/>
            <person name="Wilson R.K."/>
        </authorList>
    </citation>
    <scope>NUCLEOTIDE SEQUENCE [LARGE SCALE GENOMIC DNA]</scope>
    <source>
        <strain evidence="2 3">YIT 11840</strain>
    </source>
</reference>
<feature type="domain" description="LicD/FKTN/FKRP nucleotidyltransferase" evidence="1">
    <location>
        <begin position="41"/>
        <end position="207"/>
    </location>
</feature>